<keyword evidence="3" id="KW-1185">Reference proteome</keyword>
<sequence>MPSSQNEYPTKKELINYLSEYEKRYDFPIKRDTSVIQVSKEKDVFELRTNNGNYLCKSLVSATGTAMSPYIPKYPNSNEFNGRQIHSVDYLNTNDLNNKKVLIVGAGNSGAQILAEVSKVTTTKWVTSEPPIFLPEHIDGRYLFVQANNSYFKKETKEYRQKVSLSNIVQIQSVKEGLENGVYKDYRPFKAFYKHGVIWSDDTKESFDVVIWCTGFKANLKHLQKLGITQNNRIKTQNTKSISEPGLWLVGYGNWTGFASATIYGVGKTAKQTVEEITTFFNNNSA</sequence>
<keyword evidence="2" id="KW-0503">Monooxygenase</keyword>
<accession>A0A918V5X7</accession>
<name>A0A918V5X7_9FLAO</name>
<keyword evidence="1" id="KW-0560">Oxidoreductase</keyword>
<dbReference type="PANTHER" id="PTHR43539">
    <property type="entry name" value="FLAVIN-BINDING MONOOXYGENASE-LIKE PROTEIN (AFU_ORTHOLOGUE AFUA_4G09220)"/>
    <property type="match status" value="1"/>
</dbReference>
<dbReference type="Proteomes" id="UP000636004">
    <property type="component" value="Unassembled WGS sequence"/>
</dbReference>
<evidence type="ECO:0000313" key="3">
    <source>
        <dbReference type="Proteomes" id="UP000636004"/>
    </source>
</evidence>
<dbReference type="GO" id="GO:0050660">
    <property type="term" value="F:flavin adenine dinucleotide binding"/>
    <property type="evidence" value="ECO:0007669"/>
    <property type="project" value="TreeGrafter"/>
</dbReference>
<protein>
    <submittedName>
        <fullName evidence="2">Monooxygenase</fullName>
    </submittedName>
</protein>
<organism evidence="2 3">
    <name type="scientific">Algibacter mikhailovii</name>
    <dbReference type="NCBI Taxonomy" id="425498"/>
    <lineage>
        <taxon>Bacteria</taxon>
        <taxon>Pseudomonadati</taxon>
        <taxon>Bacteroidota</taxon>
        <taxon>Flavobacteriia</taxon>
        <taxon>Flavobacteriales</taxon>
        <taxon>Flavobacteriaceae</taxon>
        <taxon>Algibacter</taxon>
    </lineage>
</organism>
<dbReference type="GO" id="GO:0004497">
    <property type="term" value="F:monooxygenase activity"/>
    <property type="evidence" value="ECO:0007669"/>
    <property type="project" value="UniProtKB-KW"/>
</dbReference>
<dbReference type="AlphaFoldDB" id="A0A918V5X7"/>
<evidence type="ECO:0000313" key="2">
    <source>
        <dbReference type="EMBL" id="GGZ71687.1"/>
    </source>
</evidence>
<dbReference type="Pfam" id="PF13738">
    <property type="entry name" value="Pyr_redox_3"/>
    <property type="match status" value="1"/>
</dbReference>
<dbReference type="SUPFAM" id="SSF51905">
    <property type="entry name" value="FAD/NAD(P)-binding domain"/>
    <property type="match status" value="2"/>
</dbReference>
<dbReference type="PANTHER" id="PTHR43539:SF78">
    <property type="entry name" value="FLAVIN-CONTAINING MONOOXYGENASE"/>
    <property type="match status" value="1"/>
</dbReference>
<reference evidence="2" key="1">
    <citation type="journal article" date="2014" name="Int. J. Syst. Evol. Microbiol.">
        <title>Complete genome sequence of Corynebacterium casei LMG S-19264T (=DSM 44701T), isolated from a smear-ripened cheese.</title>
        <authorList>
            <consortium name="US DOE Joint Genome Institute (JGI-PGF)"/>
            <person name="Walter F."/>
            <person name="Albersmeier A."/>
            <person name="Kalinowski J."/>
            <person name="Ruckert C."/>
        </authorList>
    </citation>
    <scope>NUCLEOTIDE SEQUENCE</scope>
    <source>
        <strain evidence="2">KCTC 12710</strain>
    </source>
</reference>
<comment type="caution">
    <text evidence="2">The sequence shown here is derived from an EMBL/GenBank/DDBJ whole genome shotgun (WGS) entry which is preliminary data.</text>
</comment>
<evidence type="ECO:0000256" key="1">
    <source>
        <dbReference type="ARBA" id="ARBA00023002"/>
    </source>
</evidence>
<dbReference type="InterPro" id="IPR050982">
    <property type="entry name" value="Auxin_biosynth/cation_transpt"/>
</dbReference>
<dbReference type="InterPro" id="IPR036188">
    <property type="entry name" value="FAD/NAD-bd_sf"/>
</dbReference>
<gene>
    <name evidence="2" type="ORF">GCM10007028_06310</name>
</gene>
<reference evidence="2" key="2">
    <citation type="submission" date="2020-09" db="EMBL/GenBank/DDBJ databases">
        <authorList>
            <person name="Sun Q."/>
            <person name="Kim S."/>
        </authorList>
    </citation>
    <scope>NUCLEOTIDE SEQUENCE</scope>
    <source>
        <strain evidence="2">KCTC 12710</strain>
    </source>
</reference>
<dbReference type="EMBL" id="BMWZ01000001">
    <property type="protein sequence ID" value="GGZ71687.1"/>
    <property type="molecule type" value="Genomic_DNA"/>
</dbReference>
<dbReference type="Gene3D" id="3.50.50.60">
    <property type="entry name" value="FAD/NAD(P)-binding domain"/>
    <property type="match status" value="1"/>
</dbReference>
<proteinExistence type="predicted"/>